<evidence type="ECO:0000313" key="2">
    <source>
        <dbReference type="Proteomes" id="UP000650628"/>
    </source>
</evidence>
<reference evidence="1 2" key="1">
    <citation type="submission" date="2021-01" db="EMBL/GenBank/DDBJ databases">
        <title>Whole genome shotgun sequence of Planotetraspora mira NBRC 15435.</title>
        <authorList>
            <person name="Komaki H."/>
            <person name="Tamura T."/>
        </authorList>
    </citation>
    <scope>NUCLEOTIDE SEQUENCE [LARGE SCALE GENOMIC DNA]</scope>
    <source>
        <strain evidence="1 2">NBRC 15435</strain>
    </source>
</reference>
<dbReference type="Proteomes" id="UP000650628">
    <property type="component" value="Unassembled WGS sequence"/>
</dbReference>
<name>A0A8J3TWW6_9ACTN</name>
<dbReference type="EMBL" id="BOOO01000009">
    <property type="protein sequence ID" value="GII28650.1"/>
    <property type="molecule type" value="Genomic_DNA"/>
</dbReference>
<keyword evidence="2" id="KW-1185">Reference proteome</keyword>
<evidence type="ECO:0000313" key="1">
    <source>
        <dbReference type="EMBL" id="GII28650.1"/>
    </source>
</evidence>
<accession>A0A8J3TWW6</accession>
<gene>
    <name evidence="1" type="ORF">Pmi06nite_20920</name>
</gene>
<protein>
    <submittedName>
        <fullName evidence="1">Uncharacterized protein</fullName>
    </submittedName>
</protein>
<comment type="caution">
    <text evidence="1">The sequence shown here is derived from an EMBL/GenBank/DDBJ whole genome shotgun (WGS) entry which is preliminary data.</text>
</comment>
<proteinExistence type="predicted"/>
<dbReference type="AlphaFoldDB" id="A0A8J3TWW6"/>
<sequence>MTPDRGTLSIVIGHPTDGGTAATLSMPGARRLTFPAVVSSDYWATGSQGSNTAETAKGDLAMPTRTPALAHAQMVVIPRAAHRRRAAINGAPAGFLNGSS</sequence>
<organism evidence="1 2">
    <name type="scientific">Planotetraspora mira</name>
    <dbReference type="NCBI Taxonomy" id="58121"/>
    <lineage>
        <taxon>Bacteria</taxon>
        <taxon>Bacillati</taxon>
        <taxon>Actinomycetota</taxon>
        <taxon>Actinomycetes</taxon>
        <taxon>Streptosporangiales</taxon>
        <taxon>Streptosporangiaceae</taxon>
        <taxon>Planotetraspora</taxon>
    </lineage>
</organism>